<sequence length="831" mass="93919">MGFLSKRSLLSVFCCFCLNLGVALDTIRSSQSIKDPDFIISRGSSFRMGFFSPINSTNRYLGIWYNKISVVTYFSVVWVANRDRPLKDSSGVLTIYEDGNLVVLNGQAEILWSSNVSNSVPNSSATLLDSGNLVLRVDTTEATVWESFQHPCDTFLPKMKLSANLRTNQKVQLTSWKSPSDPSTGRFSAGVNLQNIPQGFVWKDGHPYWRTGPWNGQFYTGAQSWVSGYQSGYTLVYDKEETVYATFAYVNVLGLSKHFLNSQGNKMHIHWNDEKEDWEVVGFAPANECDVYGTCGAFGSCYALSSPICSCLKGFEPKIVEEWNRGNWMSGCVRRTPLQCKRVNNRSEGGGKADGFLKLEMVKVPDFAEWSYRTKDDCRKQCLENCSCVAYAYDTGIGCMSWSGNLIDLEKFSTGGIELQKSLTGGLDIYIRLSYLEFENKRNLKVIITIAVIIGAMAIPSTAYFLWRWMTKKRVRKNKSKESLPSNNLNNVKLHELPTFSLEELATATNNFHVANMLGRGGFGTVYKGKLHDGQEIAVKRLSRSSGQGLEEFMNEVFVISKLQHRNLVRLLGCCIEGEENMLVYEYMSNKSLDTIVFDPLNQKHLNWTKRFNIIEGISRGLLYLHRDSRLKIIHRDLKASNILLDEELNPKISDFGIARIFGGSENQANTKRVIGTFGYMSPEYAMQGFFSEKSDVFSFGVLLLEIISGRKTTCFYDDQQYYLSLVGFAWKLWNDDNIMALVDPTIWDPCFQMEMWRCIHVGLLCVQELARDRPTVSTIISMLNSEILDLPTPKQPAFTERQIASNEEPAQLGQIKSSSCNITITTVYAR</sequence>
<keyword evidence="10" id="KW-0325">Glycoprotein</keyword>
<keyword evidence="16" id="KW-0812">Transmembrane</keyword>
<proteinExistence type="inferred from homology"/>
<evidence type="ECO:0000256" key="10">
    <source>
        <dbReference type="ARBA" id="ARBA00023180"/>
    </source>
</evidence>
<dbReference type="InterPro" id="IPR000858">
    <property type="entry name" value="S_locus_glycoprot_dom"/>
</dbReference>
<dbReference type="InterPro" id="IPR001480">
    <property type="entry name" value="Bulb-type_lectin_dom"/>
</dbReference>
<dbReference type="Gene3D" id="1.10.510.10">
    <property type="entry name" value="Transferase(Phosphotransferase) domain 1"/>
    <property type="match status" value="1"/>
</dbReference>
<dbReference type="PROSITE" id="PS50948">
    <property type="entry name" value="PAN"/>
    <property type="match status" value="1"/>
</dbReference>
<dbReference type="GO" id="GO:0048544">
    <property type="term" value="P:recognition of pollen"/>
    <property type="evidence" value="ECO:0007669"/>
    <property type="project" value="InterPro"/>
</dbReference>
<evidence type="ECO:0000313" key="22">
    <source>
        <dbReference type="EMBL" id="KAK4588015.1"/>
    </source>
</evidence>
<comment type="catalytic activity">
    <reaction evidence="12 13">
        <text>L-seryl-[protein] + ATP = O-phospho-L-seryl-[protein] + ADP + H(+)</text>
        <dbReference type="Rhea" id="RHEA:17989"/>
        <dbReference type="Rhea" id="RHEA-COMP:9863"/>
        <dbReference type="Rhea" id="RHEA-COMP:11604"/>
        <dbReference type="ChEBI" id="CHEBI:15378"/>
        <dbReference type="ChEBI" id="CHEBI:29999"/>
        <dbReference type="ChEBI" id="CHEBI:30616"/>
        <dbReference type="ChEBI" id="CHEBI:83421"/>
        <dbReference type="ChEBI" id="CHEBI:456216"/>
        <dbReference type="EC" id="2.7.11.1"/>
    </reaction>
</comment>
<dbReference type="InterPro" id="IPR000719">
    <property type="entry name" value="Prot_kinase_dom"/>
</dbReference>
<dbReference type="InterPro" id="IPR008271">
    <property type="entry name" value="Ser/Thr_kinase_AS"/>
</dbReference>
<evidence type="ECO:0000256" key="5">
    <source>
        <dbReference type="ARBA" id="ARBA00022729"/>
    </source>
</evidence>
<keyword evidence="9" id="KW-1015">Disulfide bond</keyword>
<evidence type="ECO:0000256" key="16">
    <source>
        <dbReference type="SAM" id="Phobius"/>
    </source>
</evidence>
<evidence type="ECO:0000256" key="11">
    <source>
        <dbReference type="ARBA" id="ARBA00047899"/>
    </source>
</evidence>
<keyword evidence="16" id="KW-1133">Transmembrane helix</keyword>
<evidence type="ECO:0000256" key="17">
    <source>
        <dbReference type="SAM" id="SignalP"/>
    </source>
</evidence>
<accession>A0AAN7F8E7</accession>
<dbReference type="EMBL" id="JAXUIC010000005">
    <property type="protein sequence ID" value="KAK4588015.1"/>
    <property type="molecule type" value="Genomic_DNA"/>
</dbReference>
<evidence type="ECO:0000259" key="20">
    <source>
        <dbReference type="PROSITE" id="PS50927"/>
    </source>
</evidence>
<feature type="domain" description="EGF-like" evidence="19">
    <location>
        <begin position="285"/>
        <end position="321"/>
    </location>
</feature>
<dbReference type="SUPFAM" id="SSF51110">
    <property type="entry name" value="alpha-D-mannose-specific plant lectins"/>
    <property type="match status" value="1"/>
</dbReference>
<organism evidence="22 23">
    <name type="scientific">Quercus rubra</name>
    <name type="common">Northern red oak</name>
    <name type="synonym">Quercus borealis</name>
    <dbReference type="NCBI Taxonomy" id="3512"/>
    <lineage>
        <taxon>Eukaryota</taxon>
        <taxon>Viridiplantae</taxon>
        <taxon>Streptophyta</taxon>
        <taxon>Embryophyta</taxon>
        <taxon>Tracheophyta</taxon>
        <taxon>Spermatophyta</taxon>
        <taxon>Magnoliopsida</taxon>
        <taxon>eudicotyledons</taxon>
        <taxon>Gunneridae</taxon>
        <taxon>Pentapetalae</taxon>
        <taxon>rosids</taxon>
        <taxon>fabids</taxon>
        <taxon>Fagales</taxon>
        <taxon>Fagaceae</taxon>
        <taxon>Quercus</taxon>
    </lineage>
</organism>
<keyword evidence="23" id="KW-1185">Reference proteome</keyword>
<comment type="caution">
    <text evidence="22">The sequence shown here is derived from an EMBL/GenBank/DDBJ whole genome shotgun (WGS) entry which is preliminary data.</text>
</comment>
<dbReference type="PROSITE" id="PS50026">
    <property type="entry name" value="EGF_3"/>
    <property type="match status" value="1"/>
</dbReference>
<evidence type="ECO:0000256" key="8">
    <source>
        <dbReference type="ARBA" id="ARBA00022840"/>
    </source>
</evidence>
<dbReference type="SMART" id="SM00220">
    <property type="entry name" value="S_TKc"/>
    <property type="match status" value="1"/>
</dbReference>
<dbReference type="InterPro" id="IPR017441">
    <property type="entry name" value="Protein_kinase_ATP_BS"/>
</dbReference>
<dbReference type="PROSITE" id="PS00108">
    <property type="entry name" value="PROTEIN_KINASE_ST"/>
    <property type="match status" value="1"/>
</dbReference>
<dbReference type="PANTHER" id="PTHR27002">
    <property type="entry name" value="RECEPTOR-LIKE SERINE/THREONINE-PROTEIN KINASE SD1-8"/>
    <property type="match status" value="1"/>
</dbReference>
<evidence type="ECO:0000259" key="19">
    <source>
        <dbReference type="PROSITE" id="PS50026"/>
    </source>
</evidence>
<dbReference type="FunFam" id="2.90.10.10:FF:000001">
    <property type="entry name" value="G-type lectin S-receptor-like serine/threonine-protein kinase"/>
    <property type="match status" value="1"/>
</dbReference>
<dbReference type="EC" id="2.7.11.1" evidence="13"/>
<dbReference type="PROSITE" id="PS50011">
    <property type="entry name" value="PROTEIN_KINASE_DOM"/>
    <property type="match status" value="1"/>
</dbReference>
<dbReference type="PROSITE" id="PS50927">
    <property type="entry name" value="BULB_LECTIN"/>
    <property type="match status" value="1"/>
</dbReference>
<keyword evidence="16" id="KW-0472">Membrane</keyword>
<comment type="subcellular location">
    <subcellularLocation>
        <location evidence="1">Cell membrane</location>
        <topology evidence="1">Single-pass type I membrane protein</topology>
    </subcellularLocation>
</comment>
<feature type="transmembrane region" description="Helical" evidence="16">
    <location>
        <begin position="446"/>
        <end position="467"/>
    </location>
</feature>
<name>A0AAN7F8E7_QUERU</name>
<keyword evidence="4 13" id="KW-0808">Transferase</keyword>
<dbReference type="FunFam" id="1.10.510.10:FF:000060">
    <property type="entry name" value="G-type lectin S-receptor-like serine/threonine-protein kinase"/>
    <property type="match status" value="1"/>
</dbReference>
<evidence type="ECO:0000256" key="1">
    <source>
        <dbReference type="ARBA" id="ARBA00004251"/>
    </source>
</evidence>
<dbReference type="InterPro" id="IPR036426">
    <property type="entry name" value="Bulb-type_lectin_dom_sf"/>
</dbReference>
<dbReference type="CDD" id="cd00028">
    <property type="entry name" value="B_lectin"/>
    <property type="match status" value="1"/>
</dbReference>
<dbReference type="CDD" id="cd01098">
    <property type="entry name" value="PAN_AP_plant"/>
    <property type="match status" value="1"/>
</dbReference>
<gene>
    <name evidence="22" type="ORF">RGQ29_019132</name>
</gene>
<reference evidence="22 23" key="1">
    <citation type="journal article" date="2023" name="G3 (Bethesda)">
        <title>A haplotype-resolved chromosome-scale genome for Quercus rubra L. provides insights into the genetics of adaptive traits for red oak species.</title>
        <authorList>
            <person name="Kapoor B."/>
            <person name="Jenkins J."/>
            <person name="Schmutz J."/>
            <person name="Zhebentyayeva T."/>
            <person name="Kuelheim C."/>
            <person name="Coggeshall M."/>
            <person name="Heim C."/>
            <person name="Lasky J.R."/>
            <person name="Leites L."/>
            <person name="Islam-Faridi N."/>
            <person name="Romero-Severson J."/>
            <person name="DeLeo V.L."/>
            <person name="Lucas S.M."/>
            <person name="Lazic D."/>
            <person name="Gailing O."/>
            <person name="Carlson J."/>
            <person name="Staton M."/>
        </authorList>
    </citation>
    <scope>NUCLEOTIDE SEQUENCE [LARGE SCALE GENOMIC DNA]</scope>
    <source>
        <strain evidence="22">Pseudo-F2</strain>
    </source>
</reference>
<feature type="domain" description="Protein kinase" evidence="18">
    <location>
        <begin position="512"/>
        <end position="789"/>
    </location>
</feature>
<evidence type="ECO:0000256" key="6">
    <source>
        <dbReference type="ARBA" id="ARBA00022741"/>
    </source>
</evidence>
<dbReference type="InterPro" id="IPR001245">
    <property type="entry name" value="Ser-Thr/Tyr_kinase_cat_dom"/>
</dbReference>
<dbReference type="GO" id="GO:0005524">
    <property type="term" value="F:ATP binding"/>
    <property type="evidence" value="ECO:0007669"/>
    <property type="project" value="UniProtKB-UniRule"/>
</dbReference>
<dbReference type="InterPro" id="IPR003609">
    <property type="entry name" value="Pan_app"/>
</dbReference>
<evidence type="ECO:0000256" key="4">
    <source>
        <dbReference type="ARBA" id="ARBA00022679"/>
    </source>
</evidence>
<evidence type="ECO:0000256" key="12">
    <source>
        <dbReference type="ARBA" id="ARBA00048679"/>
    </source>
</evidence>
<evidence type="ECO:0000256" key="15">
    <source>
        <dbReference type="PROSITE-ProRule" id="PRU10141"/>
    </source>
</evidence>
<keyword evidence="2" id="KW-1003">Cell membrane</keyword>
<dbReference type="PIRSF" id="PIRSF000641">
    <property type="entry name" value="SRK"/>
    <property type="match status" value="1"/>
</dbReference>
<dbReference type="FunFam" id="3.30.200.20:FF:000195">
    <property type="entry name" value="G-type lectin S-receptor-like serine/threonine-protein kinase"/>
    <property type="match status" value="1"/>
</dbReference>
<feature type="signal peptide" evidence="17">
    <location>
        <begin position="1"/>
        <end position="23"/>
    </location>
</feature>
<comment type="catalytic activity">
    <reaction evidence="11 13">
        <text>L-threonyl-[protein] + ATP = O-phospho-L-threonyl-[protein] + ADP + H(+)</text>
        <dbReference type="Rhea" id="RHEA:46608"/>
        <dbReference type="Rhea" id="RHEA-COMP:11060"/>
        <dbReference type="Rhea" id="RHEA-COMP:11605"/>
        <dbReference type="ChEBI" id="CHEBI:15378"/>
        <dbReference type="ChEBI" id="CHEBI:30013"/>
        <dbReference type="ChEBI" id="CHEBI:30616"/>
        <dbReference type="ChEBI" id="CHEBI:61977"/>
        <dbReference type="ChEBI" id="CHEBI:456216"/>
        <dbReference type="EC" id="2.7.11.1"/>
    </reaction>
</comment>
<dbReference type="Pfam" id="PF08276">
    <property type="entry name" value="PAN_2"/>
    <property type="match status" value="1"/>
</dbReference>
<evidence type="ECO:0000256" key="14">
    <source>
        <dbReference type="PROSITE-ProRule" id="PRU00076"/>
    </source>
</evidence>
<dbReference type="Pfam" id="PF01453">
    <property type="entry name" value="B_lectin"/>
    <property type="match status" value="1"/>
</dbReference>
<dbReference type="InterPro" id="IPR024171">
    <property type="entry name" value="SRK-like_kinase"/>
</dbReference>
<evidence type="ECO:0000259" key="18">
    <source>
        <dbReference type="PROSITE" id="PS50011"/>
    </source>
</evidence>
<dbReference type="GO" id="GO:0005886">
    <property type="term" value="C:plasma membrane"/>
    <property type="evidence" value="ECO:0007669"/>
    <property type="project" value="UniProtKB-SubCell"/>
</dbReference>
<feature type="binding site" evidence="15">
    <location>
        <position position="540"/>
    </location>
    <ligand>
        <name>ATP</name>
        <dbReference type="ChEBI" id="CHEBI:30616"/>
    </ligand>
</feature>
<dbReference type="SMART" id="SM00473">
    <property type="entry name" value="PAN_AP"/>
    <property type="match status" value="1"/>
</dbReference>
<evidence type="ECO:0000256" key="9">
    <source>
        <dbReference type="ARBA" id="ARBA00023157"/>
    </source>
</evidence>
<keyword evidence="5 17" id="KW-0732">Signal</keyword>
<dbReference type="SUPFAM" id="SSF56112">
    <property type="entry name" value="Protein kinase-like (PK-like)"/>
    <property type="match status" value="1"/>
</dbReference>
<dbReference type="PROSITE" id="PS00107">
    <property type="entry name" value="PROTEIN_KINASE_ATP"/>
    <property type="match status" value="1"/>
</dbReference>
<keyword evidence="7 13" id="KW-0418">Kinase</keyword>
<dbReference type="InterPro" id="IPR000742">
    <property type="entry name" value="EGF"/>
</dbReference>
<protein>
    <recommendedName>
        <fullName evidence="13">Receptor-like serine/threonine-protein kinase</fullName>
        <ecNumber evidence="13">2.7.11.1</ecNumber>
    </recommendedName>
</protein>
<dbReference type="GO" id="GO:0004674">
    <property type="term" value="F:protein serine/threonine kinase activity"/>
    <property type="evidence" value="ECO:0007669"/>
    <property type="project" value="UniProtKB-KW"/>
</dbReference>
<keyword evidence="6 13" id="KW-0547">Nucleotide-binding</keyword>
<comment type="similarity">
    <text evidence="13">Belongs to the protein kinase superfamily. Ser/Thr protein kinase family.</text>
</comment>
<dbReference type="CDD" id="cd14066">
    <property type="entry name" value="STKc_IRAK"/>
    <property type="match status" value="1"/>
</dbReference>
<dbReference type="Pfam" id="PF07714">
    <property type="entry name" value="PK_Tyr_Ser-Thr"/>
    <property type="match status" value="1"/>
</dbReference>
<dbReference type="Pfam" id="PF00954">
    <property type="entry name" value="S_locus_glycop"/>
    <property type="match status" value="1"/>
</dbReference>
<dbReference type="Gene3D" id="3.30.200.20">
    <property type="entry name" value="Phosphorylase Kinase, domain 1"/>
    <property type="match status" value="1"/>
</dbReference>
<feature type="chain" id="PRO_5042819024" description="Receptor-like serine/threonine-protein kinase" evidence="17">
    <location>
        <begin position="24"/>
        <end position="831"/>
    </location>
</feature>
<feature type="domain" description="Apple" evidence="21">
    <location>
        <begin position="340"/>
        <end position="434"/>
    </location>
</feature>
<keyword evidence="14" id="KW-0245">EGF-like domain</keyword>
<dbReference type="InterPro" id="IPR011009">
    <property type="entry name" value="Kinase-like_dom_sf"/>
</dbReference>
<dbReference type="SMART" id="SM00108">
    <property type="entry name" value="B_lectin"/>
    <property type="match status" value="1"/>
</dbReference>
<comment type="caution">
    <text evidence="14">Lacks conserved residue(s) required for the propagation of feature annotation.</text>
</comment>
<evidence type="ECO:0000256" key="13">
    <source>
        <dbReference type="PIRNR" id="PIRNR000641"/>
    </source>
</evidence>
<evidence type="ECO:0000313" key="23">
    <source>
        <dbReference type="Proteomes" id="UP001324115"/>
    </source>
</evidence>
<evidence type="ECO:0000256" key="7">
    <source>
        <dbReference type="ARBA" id="ARBA00022777"/>
    </source>
</evidence>
<dbReference type="PANTHER" id="PTHR27002:SF1082">
    <property type="entry name" value="OS06G0693000 PROTEIN"/>
    <property type="match status" value="1"/>
</dbReference>
<evidence type="ECO:0000256" key="2">
    <source>
        <dbReference type="ARBA" id="ARBA00022475"/>
    </source>
</evidence>
<keyword evidence="8 13" id="KW-0067">ATP-binding</keyword>
<evidence type="ECO:0000259" key="21">
    <source>
        <dbReference type="PROSITE" id="PS50948"/>
    </source>
</evidence>
<dbReference type="Gene3D" id="2.90.10.10">
    <property type="entry name" value="Bulb-type lectin domain"/>
    <property type="match status" value="1"/>
</dbReference>
<dbReference type="AlphaFoldDB" id="A0AAN7F8E7"/>
<dbReference type="Proteomes" id="UP001324115">
    <property type="component" value="Unassembled WGS sequence"/>
</dbReference>
<evidence type="ECO:0000256" key="3">
    <source>
        <dbReference type="ARBA" id="ARBA00022527"/>
    </source>
</evidence>
<keyword evidence="3 13" id="KW-0723">Serine/threonine-protein kinase</keyword>
<feature type="domain" description="Bulb-type lectin" evidence="20">
    <location>
        <begin position="24"/>
        <end position="148"/>
    </location>
</feature>